<feature type="region of interest" description="Disordered" evidence="1">
    <location>
        <begin position="136"/>
        <end position="155"/>
    </location>
</feature>
<dbReference type="Pfam" id="PF12680">
    <property type="entry name" value="SnoaL_2"/>
    <property type="match status" value="1"/>
</dbReference>
<feature type="compositionally biased region" description="Polar residues" evidence="1">
    <location>
        <begin position="145"/>
        <end position="155"/>
    </location>
</feature>
<organism evidence="3 4">
    <name type="scientific">Chondromyces apiculatus DSM 436</name>
    <dbReference type="NCBI Taxonomy" id="1192034"/>
    <lineage>
        <taxon>Bacteria</taxon>
        <taxon>Pseudomonadati</taxon>
        <taxon>Myxococcota</taxon>
        <taxon>Polyangia</taxon>
        <taxon>Polyangiales</taxon>
        <taxon>Polyangiaceae</taxon>
        <taxon>Chondromyces</taxon>
    </lineage>
</organism>
<proteinExistence type="predicted"/>
<evidence type="ECO:0000313" key="3">
    <source>
        <dbReference type="EMBL" id="EYF00092.1"/>
    </source>
</evidence>
<name>A0A017STL6_9BACT</name>
<sequence>MSPAKKIARIRAIFAEFMSTGSPQMLIDSLTRDAVYTMSIGPGTPISGPFVGKESIAGYFRDLPATADHLAVNIHDYLANDDKVVVLGDETLRIKENGVVFFSEFATVFTFRGKKICHVLAVENLGAISNAYDAPPASPPAQGHGPTSTPTPLAA</sequence>
<feature type="domain" description="SnoaL-like" evidence="2">
    <location>
        <begin position="14"/>
        <end position="118"/>
    </location>
</feature>
<dbReference type="AlphaFoldDB" id="A0A017STL6"/>
<reference evidence="3 4" key="1">
    <citation type="submission" date="2013-05" db="EMBL/GenBank/DDBJ databases">
        <title>Genome assembly of Chondromyces apiculatus DSM 436.</title>
        <authorList>
            <person name="Sharma G."/>
            <person name="Khatri I."/>
            <person name="Kaur C."/>
            <person name="Mayilraj S."/>
            <person name="Subramanian S."/>
        </authorList>
    </citation>
    <scope>NUCLEOTIDE SEQUENCE [LARGE SCALE GENOMIC DNA]</scope>
    <source>
        <strain evidence="3 4">DSM 436</strain>
    </source>
</reference>
<protein>
    <recommendedName>
        <fullName evidence="2">SnoaL-like domain-containing protein</fullName>
    </recommendedName>
</protein>
<dbReference type="Gene3D" id="3.10.450.50">
    <property type="match status" value="1"/>
</dbReference>
<gene>
    <name evidence="3" type="ORF">CAP_1376</name>
</gene>
<comment type="caution">
    <text evidence="3">The sequence shown here is derived from an EMBL/GenBank/DDBJ whole genome shotgun (WGS) entry which is preliminary data.</text>
</comment>
<dbReference type="InterPro" id="IPR037401">
    <property type="entry name" value="SnoaL-like"/>
</dbReference>
<dbReference type="OrthoDB" id="7869337at2"/>
<dbReference type="InterPro" id="IPR032710">
    <property type="entry name" value="NTF2-like_dom_sf"/>
</dbReference>
<accession>A0A017STL6</accession>
<evidence type="ECO:0000313" key="4">
    <source>
        <dbReference type="Proteomes" id="UP000019678"/>
    </source>
</evidence>
<dbReference type="RefSeq" id="WP_044252303.1">
    <property type="nucleotide sequence ID" value="NZ_ASRX01000135.1"/>
</dbReference>
<dbReference type="EMBL" id="ASRX01000135">
    <property type="protein sequence ID" value="EYF00092.1"/>
    <property type="molecule type" value="Genomic_DNA"/>
</dbReference>
<dbReference type="SUPFAM" id="SSF54427">
    <property type="entry name" value="NTF2-like"/>
    <property type="match status" value="1"/>
</dbReference>
<evidence type="ECO:0000256" key="1">
    <source>
        <dbReference type="SAM" id="MobiDB-lite"/>
    </source>
</evidence>
<evidence type="ECO:0000259" key="2">
    <source>
        <dbReference type="Pfam" id="PF12680"/>
    </source>
</evidence>
<keyword evidence="4" id="KW-1185">Reference proteome</keyword>
<dbReference type="Proteomes" id="UP000019678">
    <property type="component" value="Unassembled WGS sequence"/>
</dbReference>